<evidence type="ECO:0000256" key="1">
    <source>
        <dbReference type="SAM" id="SignalP"/>
    </source>
</evidence>
<feature type="signal peptide" evidence="1">
    <location>
        <begin position="1"/>
        <end position="19"/>
    </location>
</feature>
<name>A0AA38HFM3_9TREE</name>
<sequence length="167" mass="17519">MLTSAALLLSLTSLLAASADSVGYSPKISIRALPNSEIHHLEIYGAPAGPDFVRELVFEKVNDTPYGFKLTAIGLSGHNGQGAPANPSPPAGGWQAGTGTFTYVLAGKDPISCHLEGNFAPGSIPDLYWDFADPAYADQGDCAPEQSGIRLKCGTEANPQPMKCRTK</sequence>
<proteinExistence type="predicted"/>
<keyword evidence="1" id="KW-0732">Signal</keyword>
<evidence type="ECO:0000313" key="3">
    <source>
        <dbReference type="Proteomes" id="UP001164286"/>
    </source>
</evidence>
<organism evidence="2 3">
    <name type="scientific">Dioszegia hungarica</name>
    <dbReference type="NCBI Taxonomy" id="4972"/>
    <lineage>
        <taxon>Eukaryota</taxon>
        <taxon>Fungi</taxon>
        <taxon>Dikarya</taxon>
        <taxon>Basidiomycota</taxon>
        <taxon>Agaricomycotina</taxon>
        <taxon>Tremellomycetes</taxon>
        <taxon>Tremellales</taxon>
        <taxon>Bulleribasidiaceae</taxon>
        <taxon>Dioszegia</taxon>
    </lineage>
</organism>
<reference evidence="2" key="1">
    <citation type="journal article" date="2022" name="G3 (Bethesda)">
        <title>High quality genome of the basidiomycete yeast Dioszegia hungarica PDD-24b-2 isolated from cloud water.</title>
        <authorList>
            <person name="Jarrige D."/>
            <person name="Haridas S."/>
            <person name="Bleykasten-Grosshans C."/>
            <person name="Joly M."/>
            <person name="Nadalig T."/>
            <person name="Sancelme M."/>
            <person name="Vuilleumier S."/>
            <person name="Grigoriev I.V."/>
            <person name="Amato P."/>
            <person name="Bringel F."/>
        </authorList>
    </citation>
    <scope>NUCLEOTIDE SEQUENCE</scope>
    <source>
        <strain evidence="2">PDD-24b-2</strain>
    </source>
</reference>
<dbReference type="AlphaFoldDB" id="A0AA38HFM3"/>
<dbReference type="Proteomes" id="UP001164286">
    <property type="component" value="Unassembled WGS sequence"/>
</dbReference>
<evidence type="ECO:0000313" key="2">
    <source>
        <dbReference type="EMBL" id="KAI9639760.1"/>
    </source>
</evidence>
<gene>
    <name evidence="2" type="ORF">MKK02DRAFT_40085</name>
</gene>
<accession>A0AA38HFM3</accession>
<keyword evidence="3" id="KW-1185">Reference proteome</keyword>
<feature type="chain" id="PRO_5041430133" evidence="1">
    <location>
        <begin position="20"/>
        <end position="167"/>
    </location>
</feature>
<comment type="caution">
    <text evidence="2">The sequence shown here is derived from an EMBL/GenBank/DDBJ whole genome shotgun (WGS) entry which is preliminary data.</text>
</comment>
<protein>
    <submittedName>
        <fullName evidence="2">Uncharacterized protein</fullName>
    </submittedName>
</protein>
<dbReference type="GeneID" id="77730146"/>
<dbReference type="EMBL" id="JAKWFO010000001">
    <property type="protein sequence ID" value="KAI9639760.1"/>
    <property type="molecule type" value="Genomic_DNA"/>
</dbReference>
<dbReference type="RefSeq" id="XP_052949537.1">
    <property type="nucleotide sequence ID" value="XM_053090941.1"/>
</dbReference>